<dbReference type="Proteomes" id="UP000886653">
    <property type="component" value="Unassembled WGS sequence"/>
</dbReference>
<dbReference type="Gene3D" id="1.10.1410.10">
    <property type="match status" value="1"/>
</dbReference>
<dbReference type="GO" id="GO:0005737">
    <property type="term" value="C:cytoplasm"/>
    <property type="evidence" value="ECO:0007669"/>
    <property type="project" value="UniProtKB-SubCell"/>
</dbReference>
<keyword evidence="6" id="KW-0963">Cytoplasm</keyword>
<comment type="caution">
    <text evidence="13">The sequence shown here is derived from an EMBL/GenBank/DDBJ whole genome shotgun (WGS) entry which is preliminary data.</text>
</comment>
<dbReference type="GO" id="GO:1990817">
    <property type="term" value="F:poly(A) RNA polymerase activity"/>
    <property type="evidence" value="ECO:0007669"/>
    <property type="project" value="UniProtKB-EC"/>
</dbReference>
<evidence type="ECO:0000256" key="6">
    <source>
        <dbReference type="ARBA" id="ARBA00022490"/>
    </source>
</evidence>
<evidence type="ECO:0000256" key="4">
    <source>
        <dbReference type="ARBA" id="ARBA00008593"/>
    </source>
</evidence>
<evidence type="ECO:0000256" key="3">
    <source>
        <dbReference type="ARBA" id="ARBA00004496"/>
    </source>
</evidence>
<sequence length="563" mass="62532">MSSLHPPACMTSLRRLKPMHCLPTSEVLAARLRIIRSINRALNQSRLTQQPKPFKVVAFGSTTFGLDSSESDLDLCILDPHLPRGPRKPSELRTSGVYSMYTLAQILRTLSFTHILPIQTANVPIVKFRSPDQLIAGDLNTNHALGVYNSALLRAYRDIAPGLFRPLGMAIKLWAKARGLCDPSGATGPPSASAYTLILMLVSYLQEVGQLPNLQDERAIAEIGRRSSFFTFPVKRCHRKTRKQKQAGAEEHDTSFAPRPVEAWAPKQEAVLEELFVGFFAYYARFNFAGLVISIRNGGPCERRKAAGTSSSSKYSPDSKEGEKLQGSLETKTKKQKRKKNRRHLSTLIPPGAPDYYGWEEPMAVEDPFIRSRNTCKNIGRSTVRKMKSELLRAQEIIEAGGGLLELCGVGQVDGSDLDSNSEFTSLATSINTPNKKVVKQVRVAGASDGSQTRLITESDAKRKKARGIPKSKKAKQLKPKALAGPNSSQPKLTDVKKVKSKLVQSNLRDTLELERKFQKKKTEEFWQEFRARGKAKVQAREKAILESRTEPNEVENIVLVSP</sequence>
<protein>
    <recommendedName>
        <fullName evidence="5">polynucleotide adenylyltransferase</fullName>
        <ecNumber evidence="5">2.7.7.19</ecNumber>
    </recommendedName>
</protein>
<evidence type="ECO:0000259" key="12">
    <source>
        <dbReference type="Pfam" id="PF22600"/>
    </source>
</evidence>
<evidence type="ECO:0000256" key="9">
    <source>
        <dbReference type="ARBA" id="ARBA00022842"/>
    </source>
</evidence>
<dbReference type="AlphaFoldDB" id="A0A9P6NLS9"/>
<evidence type="ECO:0000313" key="14">
    <source>
        <dbReference type="Proteomes" id="UP000886653"/>
    </source>
</evidence>
<evidence type="ECO:0000256" key="8">
    <source>
        <dbReference type="ARBA" id="ARBA00022723"/>
    </source>
</evidence>
<dbReference type="InterPro" id="IPR043519">
    <property type="entry name" value="NT_sf"/>
</dbReference>
<feature type="region of interest" description="Disordered" evidence="10">
    <location>
        <begin position="449"/>
        <end position="498"/>
    </location>
</feature>
<proteinExistence type="inferred from homology"/>
<evidence type="ECO:0000256" key="1">
    <source>
        <dbReference type="ARBA" id="ARBA00001936"/>
    </source>
</evidence>
<comment type="subcellular location">
    <subcellularLocation>
        <location evidence="3">Cytoplasm</location>
    </subcellularLocation>
</comment>
<keyword evidence="14" id="KW-1185">Reference proteome</keyword>
<dbReference type="GO" id="GO:0010605">
    <property type="term" value="P:negative regulation of macromolecule metabolic process"/>
    <property type="evidence" value="ECO:0007669"/>
    <property type="project" value="UniProtKB-ARBA"/>
</dbReference>
<keyword evidence="9" id="KW-0460">Magnesium</keyword>
<feature type="domain" description="PAP-associated" evidence="11">
    <location>
        <begin position="274"/>
        <end position="309"/>
    </location>
</feature>
<gene>
    <name evidence="13" type="ORF">CROQUDRAFT_549527</name>
</gene>
<keyword evidence="7" id="KW-0808">Transferase</keyword>
<comment type="similarity">
    <text evidence="4">Belongs to the DNA polymerase type-B-like family.</text>
</comment>
<dbReference type="SUPFAM" id="SSF81631">
    <property type="entry name" value="PAP/OAS1 substrate-binding domain"/>
    <property type="match status" value="1"/>
</dbReference>
<feature type="compositionally biased region" description="Basic residues" evidence="10">
    <location>
        <begin position="462"/>
        <end position="479"/>
    </location>
</feature>
<dbReference type="EMBL" id="MU167269">
    <property type="protein sequence ID" value="KAG0145846.1"/>
    <property type="molecule type" value="Genomic_DNA"/>
</dbReference>
<feature type="region of interest" description="Disordered" evidence="10">
    <location>
        <begin position="302"/>
        <end position="347"/>
    </location>
</feature>
<dbReference type="OrthoDB" id="2274644at2759"/>
<dbReference type="CDD" id="cd05402">
    <property type="entry name" value="NT_PAP_TUTase"/>
    <property type="match status" value="1"/>
</dbReference>
<keyword evidence="8" id="KW-0479">Metal-binding</keyword>
<dbReference type="GO" id="GO:0031123">
    <property type="term" value="P:RNA 3'-end processing"/>
    <property type="evidence" value="ECO:0007669"/>
    <property type="project" value="TreeGrafter"/>
</dbReference>
<dbReference type="Pfam" id="PF22600">
    <property type="entry name" value="MTPAP-like_central"/>
    <property type="match status" value="1"/>
</dbReference>
<comment type="cofactor">
    <cofactor evidence="1">
        <name>Mn(2+)</name>
        <dbReference type="ChEBI" id="CHEBI:29035"/>
    </cofactor>
</comment>
<dbReference type="InterPro" id="IPR002058">
    <property type="entry name" value="PAP_assoc"/>
</dbReference>
<dbReference type="GO" id="GO:0046872">
    <property type="term" value="F:metal ion binding"/>
    <property type="evidence" value="ECO:0007669"/>
    <property type="project" value="UniProtKB-KW"/>
</dbReference>
<evidence type="ECO:0000256" key="2">
    <source>
        <dbReference type="ARBA" id="ARBA00001946"/>
    </source>
</evidence>
<organism evidence="13 14">
    <name type="scientific">Cronartium quercuum f. sp. fusiforme G11</name>
    <dbReference type="NCBI Taxonomy" id="708437"/>
    <lineage>
        <taxon>Eukaryota</taxon>
        <taxon>Fungi</taxon>
        <taxon>Dikarya</taxon>
        <taxon>Basidiomycota</taxon>
        <taxon>Pucciniomycotina</taxon>
        <taxon>Pucciniomycetes</taxon>
        <taxon>Pucciniales</taxon>
        <taxon>Coleosporiaceae</taxon>
        <taxon>Cronartium</taxon>
    </lineage>
</organism>
<dbReference type="EC" id="2.7.7.19" evidence="5"/>
<evidence type="ECO:0000259" key="11">
    <source>
        <dbReference type="Pfam" id="PF03828"/>
    </source>
</evidence>
<name>A0A9P6NLS9_9BASI</name>
<dbReference type="InterPro" id="IPR054708">
    <property type="entry name" value="MTPAP-like_central"/>
</dbReference>
<evidence type="ECO:0000256" key="7">
    <source>
        <dbReference type="ARBA" id="ARBA00022679"/>
    </source>
</evidence>
<dbReference type="PANTHER" id="PTHR12271:SF40">
    <property type="entry name" value="POLY(A) RNA POLYMERASE GLD2"/>
    <property type="match status" value="1"/>
</dbReference>
<dbReference type="SUPFAM" id="SSF81301">
    <property type="entry name" value="Nucleotidyltransferase"/>
    <property type="match status" value="1"/>
</dbReference>
<feature type="domain" description="Poly(A) RNA polymerase mitochondrial-like central palm" evidence="12">
    <location>
        <begin position="21"/>
        <end position="157"/>
    </location>
</feature>
<evidence type="ECO:0000313" key="13">
    <source>
        <dbReference type="EMBL" id="KAG0145846.1"/>
    </source>
</evidence>
<dbReference type="Pfam" id="PF03828">
    <property type="entry name" value="PAP_assoc"/>
    <property type="match status" value="1"/>
</dbReference>
<evidence type="ECO:0000256" key="10">
    <source>
        <dbReference type="SAM" id="MobiDB-lite"/>
    </source>
</evidence>
<accession>A0A9P6NLS9</accession>
<dbReference type="Gene3D" id="3.30.460.10">
    <property type="entry name" value="Beta Polymerase, domain 2"/>
    <property type="match status" value="1"/>
</dbReference>
<reference evidence="13" key="1">
    <citation type="submission" date="2013-11" db="EMBL/GenBank/DDBJ databases">
        <title>Genome sequence of the fusiform rust pathogen reveals effectors for host alternation and coevolution with pine.</title>
        <authorList>
            <consortium name="DOE Joint Genome Institute"/>
            <person name="Smith K."/>
            <person name="Pendleton A."/>
            <person name="Kubisiak T."/>
            <person name="Anderson C."/>
            <person name="Salamov A."/>
            <person name="Aerts A."/>
            <person name="Riley R."/>
            <person name="Clum A."/>
            <person name="Lindquist E."/>
            <person name="Ence D."/>
            <person name="Campbell M."/>
            <person name="Kronenberg Z."/>
            <person name="Feau N."/>
            <person name="Dhillon B."/>
            <person name="Hamelin R."/>
            <person name="Burleigh J."/>
            <person name="Smith J."/>
            <person name="Yandell M."/>
            <person name="Nelson C."/>
            <person name="Grigoriev I."/>
            <person name="Davis J."/>
        </authorList>
    </citation>
    <scope>NUCLEOTIDE SEQUENCE</scope>
    <source>
        <strain evidence="13">G11</strain>
    </source>
</reference>
<feature type="compositionally biased region" description="Basic residues" evidence="10">
    <location>
        <begin position="334"/>
        <end position="345"/>
    </location>
</feature>
<comment type="cofactor">
    <cofactor evidence="2">
        <name>Mg(2+)</name>
        <dbReference type="ChEBI" id="CHEBI:18420"/>
    </cofactor>
</comment>
<evidence type="ECO:0000256" key="5">
    <source>
        <dbReference type="ARBA" id="ARBA00012388"/>
    </source>
</evidence>
<dbReference type="PANTHER" id="PTHR12271">
    <property type="entry name" value="POLY A POLYMERASE CID PAP -RELATED"/>
    <property type="match status" value="1"/>
</dbReference>